<accession>A0A0A2LT79</accession>
<sequence length="157" mass="18235">MKYTVETEIDLPLGKVIELFDNPDNLKYWMDGLVNFESISGIPGQPGAKSRLIFRMGNRNIEMTETITAKRLPEEFTGTYEANGVYNIVKNRFISIPGNKTRYITENYFEFKGFMKIIAFIMPGSFKRQSLKYLQDFKRFAEDDIRNLNVIQLNGTH</sequence>
<dbReference type="RefSeq" id="WP_035131851.1">
    <property type="nucleotide sequence ID" value="NZ_JRLV01000005.1"/>
</dbReference>
<dbReference type="Gene3D" id="3.30.530.20">
    <property type="match status" value="1"/>
</dbReference>
<evidence type="ECO:0000313" key="2">
    <source>
        <dbReference type="Proteomes" id="UP000030129"/>
    </source>
</evidence>
<dbReference type="SUPFAM" id="SSF55961">
    <property type="entry name" value="Bet v1-like"/>
    <property type="match status" value="1"/>
</dbReference>
<reference evidence="1 2" key="1">
    <citation type="submission" date="2013-09" db="EMBL/GenBank/DDBJ databases">
        <authorList>
            <person name="Zeng Z."/>
            <person name="Chen C."/>
        </authorList>
    </citation>
    <scope>NUCLEOTIDE SEQUENCE [LARGE SCALE GENOMIC DNA]</scope>
    <source>
        <strain evidence="1 2">F44-8</strain>
    </source>
</reference>
<dbReference type="EMBL" id="JRLV01000005">
    <property type="protein sequence ID" value="KGO82473.1"/>
    <property type="molecule type" value="Genomic_DNA"/>
</dbReference>
<dbReference type="STRING" id="1406840.Q763_05070"/>
<protein>
    <submittedName>
        <fullName evidence="1">SRPBCC superfamily protein</fullName>
    </submittedName>
</protein>
<dbReference type="AlphaFoldDB" id="A0A0A2LT79"/>
<evidence type="ECO:0000313" key="1">
    <source>
        <dbReference type="EMBL" id="KGO82473.1"/>
    </source>
</evidence>
<organism evidence="1 2">
    <name type="scientific">Flavobacterium beibuense F44-8</name>
    <dbReference type="NCBI Taxonomy" id="1406840"/>
    <lineage>
        <taxon>Bacteria</taxon>
        <taxon>Pseudomonadati</taxon>
        <taxon>Bacteroidota</taxon>
        <taxon>Flavobacteriia</taxon>
        <taxon>Flavobacteriales</taxon>
        <taxon>Flavobacteriaceae</taxon>
        <taxon>Flavobacterium</taxon>
    </lineage>
</organism>
<proteinExistence type="predicted"/>
<dbReference type="eggNOG" id="COG3427">
    <property type="taxonomic scope" value="Bacteria"/>
</dbReference>
<dbReference type="Proteomes" id="UP000030129">
    <property type="component" value="Unassembled WGS sequence"/>
</dbReference>
<dbReference type="CDD" id="cd07812">
    <property type="entry name" value="SRPBCC"/>
    <property type="match status" value="1"/>
</dbReference>
<dbReference type="InterPro" id="IPR023393">
    <property type="entry name" value="START-like_dom_sf"/>
</dbReference>
<keyword evidence="2" id="KW-1185">Reference proteome</keyword>
<name>A0A0A2LT79_9FLAO</name>
<comment type="caution">
    <text evidence="1">The sequence shown here is derived from an EMBL/GenBank/DDBJ whole genome shotgun (WGS) entry which is preliminary data.</text>
</comment>
<gene>
    <name evidence="1" type="ORF">Q763_05070</name>
</gene>